<accession>A0ABW4VTZ6</accession>
<gene>
    <name evidence="2" type="ORF">ACFSKL_16115</name>
</gene>
<dbReference type="InterPro" id="IPR002734">
    <property type="entry name" value="RibDG_C"/>
</dbReference>
<keyword evidence="3" id="KW-1185">Reference proteome</keyword>
<dbReference type="Proteomes" id="UP001597361">
    <property type="component" value="Unassembled WGS sequence"/>
</dbReference>
<evidence type="ECO:0000313" key="3">
    <source>
        <dbReference type="Proteomes" id="UP001597361"/>
    </source>
</evidence>
<feature type="domain" description="Bacterial bifunctional deaminase-reductase C-terminal" evidence="1">
    <location>
        <begin position="5"/>
        <end position="178"/>
    </location>
</feature>
<reference evidence="3" key="1">
    <citation type="journal article" date="2019" name="Int. J. Syst. Evol. Microbiol.">
        <title>The Global Catalogue of Microorganisms (GCM) 10K type strain sequencing project: providing services to taxonomists for standard genome sequencing and annotation.</title>
        <authorList>
            <consortium name="The Broad Institute Genomics Platform"/>
            <consortium name="The Broad Institute Genome Sequencing Center for Infectious Disease"/>
            <person name="Wu L."/>
            <person name="Ma J."/>
        </authorList>
    </citation>
    <scope>NUCLEOTIDE SEQUENCE [LARGE SCALE GENOMIC DNA]</scope>
    <source>
        <strain evidence="3">CGMCC 1.15180</strain>
    </source>
</reference>
<protein>
    <submittedName>
        <fullName evidence="2">Dihydrofolate reductase family protein</fullName>
    </submittedName>
</protein>
<organism evidence="2 3">
    <name type="scientific">Belliella marina</name>
    <dbReference type="NCBI Taxonomy" id="1644146"/>
    <lineage>
        <taxon>Bacteria</taxon>
        <taxon>Pseudomonadati</taxon>
        <taxon>Bacteroidota</taxon>
        <taxon>Cytophagia</taxon>
        <taxon>Cytophagales</taxon>
        <taxon>Cyclobacteriaceae</taxon>
        <taxon>Belliella</taxon>
    </lineage>
</organism>
<dbReference type="Gene3D" id="3.40.430.10">
    <property type="entry name" value="Dihydrofolate Reductase, subunit A"/>
    <property type="match status" value="1"/>
</dbReference>
<name>A0ABW4VTZ6_9BACT</name>
<dbReference type="SUPFAM" id="SSF53597">
    <property type="entry name" value="Dihydrofolate reductase-like"/>
    <property type="match status" value="1"/>
</dbReference>
<evidence type="ECO:0000259" key="1">
    <source>
        <dbReference type="Pfam" id="PF01872"/>
    </source>
</evidence>
<comment type="caution">
    <text evidence="2">The sequence shown here is derived from an EMBL/GenBank/DDBJ whole genome shotgun (WGS) entry which is preliminary data.</text>
</comment>
<dbReference type="EMBL" id="JBHUHR010000039">
    <property type="protein sequence ID" value="MFD2036330.1"/>
    <property type="molecule type" value="Genomic_DNA"/>
</dbReference>
<dbReference type="Pfam" id="PF01872">
    <property type="entry name" value="RibD_C"/>
    <property type="match status" value="1"/>
</dbReference>
<dbReference type="RefSeq" id="WP_376887357.1">
    <property type="nucleotide sequence ID" value="NZ_JBHUHR010000039.1"/>
</dbReference>
<sequence>MGKLISSINITPDGFCNHADVIADEEHHKFSIGQMKTTDMVIFGRTTYQLFESFWPKAASDTTLPEWIREFGQYIDAVQKTVYSKTLKEVNWKNTQILPEIDPDYISKLKLETEKDILIYGSPTIISELSGLDLIDEYNFLLQPIISGTGKRIPANISTEMCHNLELKSSEKFSSGVLNLSYGKVIS</sequence>
<evidence type="ECO:0000313" key="2">
    <source>
        <dbReference type="EMBL" id="MFD2036330.1"/>
    </source>
</evidence>
<dbReference type="InterPro" id="IPR024072">
    <property type="entry name" value="DHFR-like_dom_sf"/>
</dbReference>
<proteinExistence type="predicted"/>